<dbReference type="Gene3D" id="2.10.25.10">
    <property type="entry name" value="Laminin"/>
    <property type="match status" value="8"/>
</dbReference>
<feature type="domain" description="FAS1" evidence="13">
    <location>
        <begin position="1476"/>
        <end position="1614"/>
    </location>
</feature>
<dbReference type="SMART" id="SM00312">
    <property type="entry name" value="PX"/>
    <property type="match status" value="1"/>
</dbReference>
<feature type="disulfide bond" evidence="9">
    <location>
        <begin position="2276"/>
        <end position="2293"/>
    </location>
</feature>
<feature type="domain" description="FAS1" evidence="13">
    <location>
        <begin position="3027"/>
        <end position="3165"/>
    </location>
</feature>
<dbReference type="CDD" id="cd06875">
    <property type="entry name" value="PX_IRAS"/>
    <property type="match status" value="1"/>
</dbReference>
<feature type="domain" description="FAS1" evidence="13">
    <location>
        <begin position="2347"/>
        <end position="2505"/>
    </location>
</feature>
<dbReference type="SUPFAM" id="SSF57184">
    <property type="entry name" value="Growth factor receptor domain"/>
    <property type="match status" value="1"/>
</dbReference>
<evidence type="ECO:0000313" key="16">
    <source>
        <dbReference type="Proteomes" id="UP000031443"/>
    </source>
</evidence>
<dbReference type="InterPro" id="IPR001881">
    <property type="entry name" value="EGF-like_Ca-bd_dom"/>
</dbReference>
<reference evidence="16" key="1">
    <citation type="journal article" date="2013" name="Nat. Genet.">
        <title>The draft genomes of soft-shell turtle and green sea turtle yield insights into the development and evolution of the turtle-specific body plan.</title>
        <authorList>
            <person name="Wang Z."/>
            <person name="Pascual-Anaya J."/>
            <person name="Zadissa A."/>
            <person name="Li W."/>
            <person name="Niimura Y."/>
            <person name="Huang Z."/>
            <person name="Li C."/>
            <person name="White S."/>
            <person name="Xiong Z."/>
            <person name="Fang D."/>
            <person name="Wang B."/>
            <person name="Ming Y."/>
            <person name="Chen Y."/>
            <person name="Zheng Y."/>
            <person name="Kuraku S."/>
            <person name="Pignatelli M."/>
            <person name="Herrero J."/>
            <person name="Beal K."/>
            <person name="Nozawa M."/>
            <person name="Li Q."/>
            <person name="Wang J."/>
            <person name="Zhang H."/>
            <person name="Yu L."/>
            <person name="Shigenobu S."/>
            <person name="Wang J."/>
            <person name="Liu J."/>
            <person name="Flicek P."/>
            <person name="Searle S."/>
            <person name="Wang J."/>
            <person name="Kuratani S."/>
            <person name="Yin Y."/>
            <person name="Aken B."/>
            <person name="Zhang G."/>
            <person name="Irie N."/>
        </authorList>
    </citation>
    <scope>NUCLEOTIDE SEQUENCE [LARGE SCALE GENOMIC DNA]</scope>
</reference>
<dbReference type="Gene3D" id="3.10.100.10">
    <property type="entry name" value="Mannose-Binding Protein A, subunit A"/>
    <property type="match status" value="1"/>
</dbReference>
<feature type="domain" description="EGF-like" evidence="11">
    <location>
        <begin position="2268"/>
        <end position="2305"/>
    </location>
</feature>
<dbReference type="InterPro" id="IPR037904">
    <property type="entry name" value="Nischarin_PX"/>
</dbReference>
<dbReference type="Gene3D" id="2.30.180.10">
    <property type="entry name" value="FAS1 domain"/>
    <property type="match status" value="7"/>
</dbReference>
<dbReference type="Gene3D" id="3.30.1520.10">
    <property type="entry name" value="Phox-like domain"/>
    <property type="match status" value="1"/>
</dbReference>
<dbReference type="SMART" id="SM00554">
    <property type="entry name" value="FAS1"/>
    <property type="match status" value="7"/>
</dbReference>
<evidence type="ECO:0000259" key="11">
    <source>
        <dbReference type="PROSITE" id="PS50026"/>
    </source>
</evidence>
<feature type="domain" description="EGF-like" evidence="11">
    <location>
        <begin position="1352"/>
        <end position="1391"/>
    </location>
</feature>
<dbReference type="PROSITE" id="PS50195">
    <property type="entry name" value="PX"/>
    <property type="match status" value="1"/>
</dbReference>
<gene>
    <name evidence="15" type="ORF">UY3_03044</name>
</gene>
<feature type="domain" description="EGF-like" evidence="11">
    <location>
        <begin position="2349"/>
        <end position="2391"/>
    </location>
</feature>
<dbReference type="InterPro" id="IPR057714">
    <property type="entry name" value="PH_NISCH_C"/>
</dbReference>
<dbReference type="GO" id="GO:0005540">
    <property type="term" value="F:hyaluronic acid binding"/>
    <property type="evidence" value="ECO:0007669"/>
    <property type="project" value="InterPro"/>
</dbReference>
<keyword evidence="6 9" id="KW-1015">Disulfide bond</keyword>
<dbReference type="Gene3D" id="2.170.300.10">
    <property type="entry name" value="Tie2 ligand-binding domain superfamily"/>
    <property type="match status" value="1"/>
</dbReference>
<feature type="disulfide bond" evidence="10">
    <location>
        <begin position="2960"/>
        <end position="2981"/>
    </location>
</feature>
<dbReference type="GO" id="GO:0007155">
    <property type="term" value="P:cell adhesion"/>
    <property type="evidence" value="ECO:0007669"/>
    <property type="project" value="InterPro"/>
</dbReference>
<evidence type="ECO:0000256" key="7">
    <source>
        <dbReference type="ARBA" id="ARBA00023180"/>
    </source>
</evidence>
<evidence type="ECO:0000256" key="10">
    <source>
        <dbReference type="PROSITE-ProRule" id="PRU00323"/>
    </source>
</evidence>
<feature type="domain" description="EGF-like" evidence="11">
    <location>
        <begin position="2797"/>
        <end position="2837"/>
    </location>
</feature>
<evidence type="ECO:0000313" key="15">
    <source>
        <dbReference type="EMBL" id="EMP39764.1"/>
    </source>
</evidence>
<dbReference type="InterPro" id="IPR000742">
    <property type="entry name" value="EGF"/>
</dbReference>
<dbReference type="EMBL" id="KB515807">
    <property type="protein sequence ID" value="EMP39764.1"/>
    <property type="molecule type" value="Genomic_DNA"/>
</dbReference>
<dbReference type="PROSITE" id="PS50213">
    <property type="entry name" value="FAS1"/>
    <property type="match status" value="7"/>
</dbReference>
<dbReference type="PROSITE" id="PS50963">
    <property type="entry name" value="LINK_2"/>
    <property type="match status" value="1"/>
</dbReference>
<dbReference type="FunFam" id="2.10.25.10:FF:000040">
    <property type="entry name" value="Stabilin 2"/>
    <property type="match status" value="4"/>
</dbReference>
<dbReference type="SMART" id="SM00181">
    <property type="entry name" value="EGF"/>
    <property type="match status" value="15"/>
</dbReference>
<dbReference type="InterPro" id="IPR036378">
    <property type="entry name" value="FAS1_dom_sf"/>
</dbReference>
<dbReference type="GO" id="GO:0035091">
    <property type="term" value="F:phosphatidylinositol binding"/>
    <property type="evidence" value="ECO:0007669"/>
    <property type="project" value="InterPro"/>
</dbReference>
<dbReference type="InterPro" id="IPR036871">
    <property type="entry name" value="PX_dom_sf"/>
</dbReference>
<dbReference type="GO" id="GO:0005178">
    <property type="term" value="F:integrin binding"/>
    <property type="evidence" value="ECO:0007669"/>
    <property type="project" value="InterPro"/>
</dbReference>
<evidence type="ECO:0000256" key="5">
    <source>
        <dbReference type="ARBA" id="ARBA00023136"/>
    </source>
</evidence>
<keyword evidence="3" id="KW-0812">Transmembrane</keyword>
<evidence type="ECO:0000256" key="4">
    <source>
        <dbReference type="ARBA" id="ARBA00022989"/>
    </source>
</evidence>
<keyword evidence="16" id="KW-1185">Reference proteome</keyword>
<dbReference type="Pfam" id="PF02469">
    <property type="entry name" value="Fasciclin"/>
    <property type="match status" value="6"/>
</dbReference>
<dbReference type="eggNOG" id="KOG1259">
    <property type="taxonomic scope" value="Eukaryota"/>
</dbReference>
<feature type="domain" description="EGF-like" evidence="11">
    <location>
        <begin position="2838"/>
        <end position="2880"/>
    </location>
</feature>
<sequence length="3223" mass="356812">MLAFRVVRGASEEPFILAGGNVQSIVQKEVYIIQVSVGSHQWTVKHRYSDFHDLHEKLVSEKKIDKNLLPPKKIIGKNSKSLVEKREKELEVYLQMLLIKFPIAAPKLLSHFLHFHLYEINGITAALAEELFHRGEQLLMAGEVFSLRPLQLYAITQQLRQGKPTCANGDAKTDLGHILDFTCRLKYLKVTGTEGPFGTSNIQEHLLPFDLSIFKSLHQIEINHCGANRIKGLTSSKHTLTTMSVRFSATSMKEILVPEASEFDQWEPEGTLSSFPVTAVIPTWKTLTTLDMSHNRISQIDDSVKLIPKIEFLELSHNDVSLIENVQHLYNLIHLDLSYNKLASLEGVHTKLGNIKTLNLAGNLLERLCGLNKLYSLVNLDLSSNKIDQVCLDNISTTEKELDTVEVLKAIQKAKEVKYKLNNSDKKVPTSLLDLSKEYGRGHHICLDHSDEEHGALSDPRNTIILPFTCMSYTATNQDFIQHLSTLIAQALQRSPSSSTEIENKGSPVSDSSVTDTEDGYFEMGLGDRTFEFSATSDIAPPALDSTRAESIDIVKVLWSFCIQVHKGGVRQFASCLVLTDSVVAVFEIPHQDSKGSCQHIPAALKLALCFPYTDLTEFGFLMPEICLTLKVRNNDNCLFVVSDSQNLQDFYSCLQTCCSQSCTSLFSSSTLYCGKASLQEFVYQLMGFYHISPDDMEIKGCFPTYLVYSNKTDVQKALRLPQSVGDNRAWSDHALCSALHSTLYKSAEQSHYAFHPCWIFLTPQHLHIVKVDFNIMPAKCIDSEDARNVFQLSRIPLASVVLHPTNHPIQQKGSLSDGHVLELLIGHKFVTAVFVLPHEKFHFLRIYSLLRTLLQDVKTIVILKASNSLESVRKHLLDSKNRHGQTAGFCKPCLTLSSLYPSEFLMQKITEDNQIPSYLPISSSLQYVAGLKGNAFVEFFHNSIAEVENEELRHLMWSSVLFYKTPDMEVTACVLLSTKAIYFLLDDSVTHTNEHQLGHSADHIVTCLTRDSYSTHAFIQHLMAVLSLLARTPSPEPVDKDFYSEFGNKNTGKMENYELIHSSRVKFIYPNEEEIGDLAFLVAEKMYSLANLQSLNILLYVLAFQVNRIEETAQANRSLQPKTLILTSSDLFLFNEDYISYPLPEFAKEPPKKDKYQLTDGRRIRDLDRVLMGYQTYPQALTFVFDDVQNQDLMQNLTLDHFGDTFSAPKLNAQHKGSGNREIQWYIFIPSAESREKLISLLARQWEILCGRELPLELTGYTVKLGEDTLSLPGCSHICKMEIEKKKCCPGFWGTECYECPGGPEKPCSGHGTCLDGITRNGTCTCEGRYGGSACQDCLDESLFGPDCQSAQDPCTSSPCSSLAVCKVLRPGKYECTCKDGYHGDGKVCQPINPCITNNGGCPENSTICLYKGPGKSSCVCKPGMSGPYPSAGCSSVSECQRYFCDMTAKCKINPDGTASCVCKDGEIGDGRSCYKNVLSEISQLNTRGRWYKKLSSANKMFASGCSLALTKYGPFTVFVPSLQPYSGRTDFNDTIAQHLCKMHIIPGQHLVEDMVKIKTLWTLSGHQLTFNDQIKSYSKSFRYQDQPGVLYTVIQSNIPASNGIIHIVNTLRKTTSFRSLGNPQKTIGEILASVEIFSRFETILEGINKLQELVKHHIYTAAAVTVEKLTTMPQIITMANQILTVNISEDGRILLDDSGIPLIKRDIVASNGIIHTLDGIFIPPSIIPILPQRCNEEQHKIIAGNYPSECVYVHDPLGFNVLKKGCARYCNQTILAICTSTGPGTATCQCNKGWTGDGKACVAIDNCVLETRGGCHMNADCSFVGPGQSKCMCKRGYAGDGYNCDPINPCKLDNGGCHDLAACKPLGGGERSCACAPGYMGDGFTCYGDVLKKSLFSIPAGVNVTVLVPSEAAIRNLSQAEKDFWLKPYTLPFLVRAHFLQGSFTSEKLKEYKGEELPTLNPRTRWEITNSSGAITIQNAIIVVADLPAINGNIYILNKVLLPPLGDIPPSRPGLQQQLDMVPAFTLFKELLLQYQLIGKIESSEKYTIFVPGNNSIEEYCHASNITQLDNDTVQYHVVLGEKLSSTDLKNGVHKSTMLGFSYWLMFYKNNNQTFVNNVLLDGKFFETKNGMLIGVSGVLQIQKNRCTANTTVIQKSKCAKCDRGIKCPSGSVLAETPEKGKMPHCAYKSGLSKVVGCYFTCVKVSLVSICCPGYYGHMCEMCPGKPGSSCSGNGVCQDGITGSGECRCHEGFHGTACEMCEVGRYGVGCKSVCTCRNGICNDGLHGDGSCECFQGWEGITCERTINPCVIDNGGCSVYATCTNVSAGENTCTCKEGYAGDGTLCQEIDGCLERNGNCHSYAECTKTGPNLVACNCLPGYSGDGVKQCVPINLCSEAFKIKELSGEGPFTIFVPHADSIQNSTTFSEWKNKSLIKDLLRYHIVSCRKLLASELETHKSITALSGHKIRIVVKENSVHLNEEAVIITSDIVGKNGVIHIIDKILIPADLQSLNISSHLAQQSITEVAESYGYKIYSKLLQEAELLSLVNNSAHRPFTMLWPTDAVFNALPEKMQMWLYSKDHRDKLAAYLKMHMIRDTKGELLVDNGNAKIVQRHMEFDGGIAYGIDQLLEPPNLGSRCDDFLSVELRGKSQTCFYYENPFSRFSYFSHRNYLLSRPHWYPSVFDNGSRWHSLRRSLTKGCRRVCFSTSWVPQCCANHYGRDCQECKCTENGMCNEGLNGDGICFCTEEWTGERCETKLAATPVCSPACHPNASCRADNICECNLHYEGDGRTCTVIDQCRDYNGGCSEHANCTQVGVQLSCTCLPDYQGDGYVCSPIDRCADGRNGDCSEHALCISTGPNARKCECKAGYVGNGIQCLEEAVPPTNRCLEENGHCHPEAICTDLHFHDKTVGVFHLQSPRGKYSFTYGEAEAACLAEDAALATLQQLSAAQQMGFHLCLVGWLNNGTAGYPTVYPTPSCGSNHIGIVDYGSRKNLTERWDAFCYRAKDVRCNCRDGFIGDGYSCSGNLLAVLAEHSNFSTFYSMLLDYTNATQDGLEFLNFLSNDTTYKTLFVPLNSGFGVNMKLTWEELKLHVSLSDVLLLSSNLTNGTVIPSCSGYNLLIADAPLLNSTQPPGSKVVNNTLIVQWDILTFNGIIHAIEGPLRMPRQPVHLNQASCLFNSIESLNGRFKNTCWVRLLCIRTGRVPFGAFTKALLCCGLCH</sequence>
<feature type="domain" description="FAS1" evidence="13">
    <location>
        <begin position="2014"/>
        <end position="2142"/>
    </location>
</feature>
<dbReference type="PROSITE" id="PS01241">
    <property type="entry name" value="LINK_1"/>
    <property type="match status" value="1"/>
</dbReference>
<feature type="domain" description="EGF-like" evidence="11">
    <location>
        <begin position="2307"/>
        <end position="2348"/>
    </location>
</feature>
<dbReference type="InterPro" id="IPR032675">
    <property type="entry name" value="LRR_dom_sf"/>
</dbReference>
<dbReference type="PANTHER" id="PTHR24038">
    <property type="entry name" value="STABILIN"/>
    <property type="match status" value="1"/>
</dbReference>
<protein>
    <submittedName>
        <fullName evidence="15">Stabilin-1</fullName>
    </submittedName>
</protein>
<dbReference type="InterPro" id="IPR016186">
    <property type="entry name" value="C-type_lectin-like/link_sf"/>
</dbReference>
<dbReference type="GO" id="GO:0016020">
    <property type="term" value="C:membrane"/>
    <property type="evidence" value="ECO:0007669"/>
    <property type="project" value="UniProtKB-SubCell"/>
</dbReference>
<dbReference type="PROSITE" id="PS50026">
    <property type="entry name" value="EGF_3"/>
    <property type="match status" value="11"/>
</dbReference>
<keyword evidence="4" id="KW-1133">Transmembrane helix</keyword>
<feature type="disulfide bond" evidence="9">
    <location>
        <begin position="2295"/>
        <end position="2304"/>
    </location>
</feature>
<dbReference type="SMART" id="SM00179">
    <property type="entry name" value="EGF_CA"/>
    <property type="match status" value="4"/>
</dbReference>
<evidence type="ECO:0000256" key="8">
    <source>
        <dbReference type="ARBA" id="ARBA00023292"/>
    </source>
</evidence>
<dbReference type="SUPFAM" id="SSF57196">
    <property type="entry name" value="EGF/Laminin"/>
    <property type="match status" value="1"/>
</dbReference>
<dbReference type="InterPro" id="IPR000782">
    <property type="entry name" value="FAS1_domain"/>
</dbReference>
<feature type="domain" description="EGF-like" evidence="11">
    <location>
        <begin position="1299"/>
        <end position="1337"/>
    </location>
</feature>
<dbReference type="PROSITE" id="PS00022">
    <property type="entry name" value="EGF_1"/>
    <property type="match status" value="4"/>
</dbReference>
<dbReference type="FunFam" id="3.30.1520.10:FF:000020">
    <property type="entry name" value="nischarin isoform X1"/>
    <property type="match status" value="1"/>
</dbReference>
<dbReference type="FunFam" id="3.10.100.10:FF:000001">
    <property type="entry name" value="Hyaluronan proteoglycan link protein 1"/>
    <property type="match status" value="1"/>
</dbReference>
<keyword evidence="5" id="KW-0472">Membrane</keyword>
<dbReference type="PROSITE" id="PS01186">
    <property type="entry name" value="EGF_2"/>
    <property type="match status" value="7"/>
</dbReference>
<comment type="subcellular location">
    <subcellularLocation>
        <location evidence="1">Membrane</location>
        <topology evidence="1">Single-pass membrane protein</topology>
    </subcellularLocation>
</comment>
<name>M7BRC2_CHEMY</name>
<dbReference type="SUPFAM" id="SSF82153">
    <property type="entry name" value="FAS1 domain"/>
    <property type="match status" value="7"/>
</dbReference>
<evidence type="ECO:0000259" key="12">
    <source>
        <dbReference type="PROSITE" id="PS50195"/>
    </source>
</evidence>
<evidence type="ECO:0000256" key="9">
    <source>
        <dbReference type="PROSITE-ProRule" id="PRU00076"/>
    </source>
</evidence>
<dbReference type="InterPro" id="IPR000538">
    <property type="entry name" value="Link_dom"/>
</dbReference>
<feature type="domain" description="EGF-like" evidence="11">
    <location>
        <begin position="1848"/>
        <end position="1887"/>
    </location>
</feature>
<feature type="disulfide bond" evidence="10">
    <location>
        <begin position="2936"/>
        <end position="3005"/>
    </location>
</feature>
<accession>M7BRC2</accession>
<dbReference type="SUPFAM" id="SSF52075">
    <property type="entry name" value="Outer arm dynein light chain 1"/>
    <property type="match status" value="1"/>
</dbReference>
<dbReference type="Pfam" id="PF12947">
    <property type="entry name" value="EGF_3"/>
    <property type="match status" value="6"/>
</dbReference>
<dbReference type="SMART" id="SM00445">
    <property type="entry name" value="LINK"/>
    <property type="match status" value="1"/>
</dbReference>
<keyword evidence="8" id="KW-0424">Laminin EGF-like domain</keyword>
<evidence type="ECO:0000259" key="14">
    <source>
        <dbReference type="PROSITE" id="PS50963"/>
    </source>
</evidence>
<comment type="caution">
    <text evidence="9">Lacks conserved residue(s) required for the propagation of feature annotation.</text>
</comment>
<dbReference type="InterPro" id="IPR001611">
    <property type="entry name" value="Leu-rich_rpt"/>
</dbReference>
<dbReference type="FunFam" id="3.80.10.10:FF:000109">
    <property type="entry name" value="nischarin isoform X1"/>
    <property type="match status" value="1"/>
</dbReference>
<keyword evidence="2 9" id="KW-0245">EGF-like domain</keyword>
<feature type="disulfide bond" evidence="9">
    <location>
        <begin position="2747"/>
        <end position="2756"/>
    </location>
</feature>
<feature type="domain" description="EGF-like" evidence="11">
    <location>
        <begin position="2223"/>
        <end position="2261"/>
    </location>
</feature>
<dbReference type="InterPro" id="IPR016187">
    <property type="entry name" value="CTDL_fold"/>
</dbReference>
<dbReference type="Pfam" id="PF25625">
    <property type="entry name" value="PH_NISCH_C"/>
    <property type="match status" value="1"/>
</dbReference>
<evidence type="ECO:0000256" key="2">
    <source>
        <dbReference type="ARBA" id="ARBA00022536"/>
    </source>
</evidence>
<dbReference type="SUPFAM" id="SSF56436">
    <property type="entry name" value="C-type lectin-like"/>
    <property type="match status" value="1"/>
</dbReference>
<dbReference type="InterPro" id="IPR001683">
    <property type="entry name" value="PX_dom"/>
</dbReference>
<dbReference type="PROSITE" id="PS51450">
    <property type="entry name" value="LRR"/>
    <property type="match status" value="3"/>
</dbReference>
<evidence type="ECO:0000256" key="1">
    <source>
        <dbReference type="ARBA" id="ARBA00004167"/>
    </source>
</evidence>
<feature type="domain" description="FAS1" evidence="13">
    <location>
        <begin position="2520"/>
        <end position="2596"/>
    </location>
</feature>
<dbReference type="InterPro" id="IPR009030">
    <property type="entry name" value="Growth_fac_rcpt_cys_sf"/>
</dbReference>
<organism evidence="15 16">
    <name type="scientific">Chelonia mydas</name>
    <name type="common">Green sea-turtle</name>
    <name type="synonym">Chelonia agassizi</name>
    <dbReference type="NCBI Taxonomy" id="8469"/>
    <lineage>
        <taxon>Eukaryota</taxon>
        <taxon>Metazoa</taxon>
        <taxon>Chordata</taxon>
        <taxon>Craniata</taxon>
        <taxon>Vertebrata</taxon>
        <taxon>Euteleostomi</taxon>
        <taxon>Archelosauria</taxon>
        <taxon>Testudinata</taxon>
        <taxon>Testudines</taxon>
        <taxon>Cryptodira</taxon>
        <taxon>Durocryptodira</taxon>
        <taxon>Americhelydia</taxon>
        <taxon>Chelonioidea</taxon>
        <taxon>Cheloniidae</taxon>
        <taxon>Chelonia</taxon>
    </lineage>
</organism>
<dbReference type="Pfam" id="PF00193">
    <property type="entry name" value="Xlink"/>
    <property type="match status" value="1"/>
</dbReference>
<keyword evidence="7" id="KW-0325">Glycoprotein</keyword>
<feature type="domain" description="EGF-like" evidence="11">
    <location>
        <begin position="2720"/>
        <end position="2757"/>
    </location>
</feature>
<feature type="domain" description="PX" evidence="12">
    <location>
        <begin position="1"/>
        <end position="120"/>
    </location>
</feature>
<dbReference type="FunFam" id="2.30.180.10:FF:000005">
    <property type="entry name" value="Stabilin 2"/>
    <property type="match status" value="1"/>
</dbReference>
<feature type="disulfide bond" evidence="9">
    <location>
        <begin position="2251"/>
        <end position="2260"/>
    </location>
</feature>
<dbReference type="GO" id="GO:0005509">
    <property type="term" value="F:calcium ion binding"/>
    <property type="evidence" value="ECO:0007669"/>
    <property type="project" value="InterPro"/>
</dbReference>
<feature type="domain" description="Link" evidence="14">
    <location>
        <begin position="2914"/>
        <end position="3007"/>
    </location>
</feature>
<feature type="domain" description="FAS1" evidence="13">
    <location>
        <begin position="1873"/>
        <end position="2003"/>
    </location>
</feature>
<dbReference type="Pfam" id="PF00787">
    <property type="entry name" value="PX"/>
    <property type="match status" value="1"/>
</dbReference>
<dbReference type="PANTHER" id="PTHR24038:SF8">
    <property type="entry name" value="STABILIN-1"/>
    <property type="match status" value="1"/>
</dbReference>
<dbReference type="SUPFAM" id="SSF64268">
    <property type="entry name" value="PX domain"/>
    <property type="match status" value="1"/>
</dbReference>
<dbReference type="InterPro" id="IPR024731">
    <property type="entry name" value="NELL2-like_EGF"/>
</dbReference>
<evidence type="ECO:0000259" key="13">
    <source>
        <dbReference type="PROSITE" id="PS50213"/>
    </source>
</evidence>
<dbReference type="SMART" id="SM00365">
    <property type="entry name" value="LRR_SD22"/>
    <property type="match status" value="5"/>
</dbReference>
<dbReference type="Gene3D" id="3.80.10.10">
    <property type="entry name" value="Ribonuclease Inhibitor"/>
    <property type="match status" value="1"/>
</dbReference>
<dbReference type="STRING" id="8469.M7BRC2"/>
<evidence type="ECO:0000256" key="3">
    <source>
        <dbReference type="ARBA" id="ARBA00022692"/>
    </source>
</evidence>
<feature type="domain" description="FAS1" evidence="13">
    <location>
        <begin position="1606"/>
        <end position="1723"/>
    </location>
</feature>
<proteinExistence type="predicted"/>
<evidence type="ECO:0000256" key="6">
    <source>
        <dbReference type="ARBA" id="ARBA00023157"/>
    </source>
</evidence>
<dbReference type="Proteomes" id="UP000031443">
    <property type="component" value="Unassembled WGS sequence"/>
</dbReference>
<feature type="domain" description="EGF-like" evidence="11">
    <location>
        <begin position="1805"/>
        <end position="1847"/>
    </location>
</feature>
<feature type="disulfide bond" evidence="9">
    <location>
        <begin position="1327"/>
        <end position="1336"/>
    </location>
</feature>